<sequence length="283" mass="31668">MRDIKLLVDSREPKSVREALKDNGVEHTVVTLDVGDFQILHDGQLILSVERKTWSDLESARITGRFEDQLKRALANACEHTAMHVLLVEDPKVKSDEELRQNPKQNKGIMAASTLNRCVLQRGVGVLRSCDSKDTACLLAWIKRKCESEKLLHEIDAEETYGKRTIDLCHRPYHGGVIHAKKRKNEDNPEAYWVNMLTVIRGSSEKIARSITANYCDAAALIAHAEREAKRSGKPDVVAQADALLERITIFESNRRVGPALARRITACLMGSRKKSVETPAAP</sequence>
<dbReference type="GO" id="GO:0003677">
    <property type="term" value="F:DNA binding"/>
    <property type="evidence" value="ECO:0007669"/>
    <property type="project" value="UniProtKB-UniRule"/>
</dbReference>
<evidence type="ECO:0000256" key="8">
    <source>
        <dbReference type="ARBA" id="ARBA00022801"/>
    </source>
</evidence>
<dbReference type="GO" id="GO:0000727">
    <property type="term" value="P:double-strand break repair via break-induced replication"/>
    <property type="evidence" value="ECO:0007669"/>
    <property type="project" value="UniProtKB-UniRule"/>
</dbReference>
<dbReference type="EMBL" id="LGRX02027263">
    <property type="protein sequence ID" value="KAK3249557.1"/>
    <property type="molecule type" value="Genomic_DNA"/>
</dbReference>
<dbReference type="Gene3D" id="1.10.150.670">
    <property type="entry name" value="Crossover junction endonuclease EME1, DNA-binding domain"/>
    <property type="match status" value="1"/>
</dbReference>
<comment type="similarity">
    <text evidence="3 13">Belongs to the XPF family.</text>
</comment>
<keyword evidence="12 13" id="KW-0539">Nucleus</keyword>
<name>A0AAE0C702_9CHLO</name>
<evidence type="ECO:0000256" key="5">
    <source>
        <dbReference type="ARBA" id="ARBA00022723"/>
    </source>
</evidence>
<evidence type="ECO:0000256" key="10">
    <source>
        <dbReference type="ARBA" id="ARBA00023172"/>
    </source>
</evidence>
<evidence type="ECO:0000256" key="4">
    <source>
        <dbReference type="ARBA" id="ARBA00022722"/>
    </source>
</evidence>
<dbReference type="PANTHER" id="PTHR13451:SF0">
    <property type="entry name" value="CROSSOVER JUNCTION ENDONUCLEASE MUS81"/>
    <property type="match status" value="1"/>
</dbReference>
<evidence type="ECO:0000259" key="14">
    <source>
        <dbReference type="SMART" id="SM00891"/>
    </source>
</evidence>
<comment type="cofactor">
    <cofactor evidence="1 13">
        <name>Mg(2+)</name>
        <dbReference type="ChEBI" id="CHEBI:18420"/>
    </cofactor>
</comment>
<accession>A0AAE0C702</accession>
<protein>
    <recommendedName>
        <fullName evidence="13">Crossover junction endonuclease MUS81</fullName>
        <ecNumber evidence="13">3.1.22.-</ecNumber>
    </recommendedName>
</protein>
<keyword evidence="7 13" id="KW-0227">DNA damage</keyword>
<dbReference type="InterPro" id="IPR033309">
    <property type="entry name" value="Mus81"/>
</dbReference>
<dbReference type="EC" id="3.1.22.-" evidence="13"/>
<dbReference type="GO" id="GO:0048476">
    <property type="term" value="C:Holliday junction resolvase complex"/>
    <property type="evidence" value="ECO:0007669"/>
    <property type="project" value="UniProtKB-UniRule"/>
</dbReference>
<comment type="subcellular location">
    <subcellularLocation>
        <location evidence="2 13">Nucleus</location>
    </subcellularLocation>
</comment>
<dbReference type="GO" id="GO:0031573">
    <property type="term" value="P:mitotic intra-S DNA damage checkpoint signaling"/>
    <property type="evidence" value="ECO:0007669"/>
    <property type="project" value="TreeGrafter"/>
</dbReference>
<evidence type="ECO:0000313" key="16">
    <source>
        <dbReference type="Proteomes" id="UP001190700"/>
    </source>
</evidence>
<reference evidence="15 16" key="1">
    <citation type="journal article" date="2015" name="Genome Biol. Evol.">
        <title>Comparative Genomics of a Bacterivorous Green Alga Reveals Evolutionary Causalities and Consequences of Phago-Mixotrophic Mode of Nutrition.</title>
        <authorList>
            <person name="Burns J.A."/>
            <person name="Paasch A."/>
            <person name="Narechania A."/>
            <person name="Kim E."/>
        </authorList>
    </citation>
    <scope>NUCLEOTIDE SEQUENCE [LARGE SCALE GENOMIC DNA]</scope>
    <source>
        <strain evidence="15 16">PLY_AMNH</strain>
    </source>
</reference>
<keyword evidence="9 13" id="KW-0460">Magnesium</keyword>
<dbReference type="GO" id="GO:0048257">
    <property type="term" value="F:3'-flap endonuclease activity"/>
    <property type="evidence" value="ECO:0007669"/>
    <property type="project" value="TreeGrafter"/>
</dbReference>
<dbReference type="GO" id="GO:0008821">
    <property type="term" value="F:crossover junction DNA endonuclease activity"/>
    <property type="evidence" value="ECO:0007669"/>
    <property type="project" value="UniProtKB-UniRule"/>
</dbReference>
<keyword evidence="5 13" id="KW-0479">Metal-binding</keyword>
<dbReference type="Proteomes" id="UP001190700">
    <property type="component" value="Unassembled WGS sequence"/>
</dbReference>
<dbReference type="GO" id="GO:0000712">
    <property type="term" value="P:resolution of meiotic recombination intermediates"/>
    <property type="evidence" value="ECO:0007669"/>
    <property type="project" value="TreeGrafter"/>
</dbReference>
<comment type="caution">
    <text evidence="15">The sequence shown here is derived from an EMBL/GenBank/DDBJ whole genome shotgun (WGS) entry which is preliminary data.</text>
</comment>
<comment type="function">
    <text evidence="13">Interacts with EME1 to form a DNA structure-specific endonuclease with substrate preference for branched DNA structures with a 5'-end at the branch nick. Typical substrates include 3'-flap structures, D-loops, replication forks and nicked Holliday junctions. May be required in mitosis for the processing of stalled or collapsed replication fork intermediates. May be required in meiosis for the repair of meiosis-specific double strand breaks subsequent to single-end invasion (SEI).</text>
</comment>
<dbReference type="Pfam" id="PF02732">
    <property type="entry name" value="ERCC4"/>
    <property type="match status" value="1"/>
</dbReference>
<keyword evidence="16" id="KW-1185">Reference proteome</keyword>
<dbReference type="AlphaFoldDB" id="A0AAE0C702"/>
<keyword evidence="8 13" id="KW-0378">Hydrolase</keyword>
<evidence type="ECO:0000256" key="9">
    <source>
        <dbReference type="ARBA" id="ARBA00022842"/>
    </source>
</evidence>
<dbReference type="InterPro" id="IPR006166">
    <property type="entry name" value="ERCC4_domain"/>
</dbReference>
<dbReference type="InterPro" id="IPR042530">
    <property type="entry name" value="EME1/EME2_C"/>
</dbReference>
<organism evidence="15 16">
    <name type="scientific">Cymbomonas tetramitiformis</name>
    <dbReference type="NCBI Taxonomy" id="36881"/>
    <lineage>
        <taxon>Eukaryota</taxon>
        <taxon>Viridiplantae</taxon>
        <taxon>Chlorophyta</taxon>
        <taxon>Pyramimonadophyceae</taxon>
        <taxon>Pyramimonadales</taxon>
        <taxon>Pyramimonadaceae</taxon>
        <taxon>Cymbomonas</taxon>
    </lineage>
</organism>
<dbReference type="GO" id="GO:0005634">
    <property type="term" value="C:nucleus"/>
    <property type="evidence" value="ECO:0007669"/>
    <property type="project" value="UniProtKB-SubCell"/>
</dbReference>
<evidence type="ECO:0000256" key="11">
    <source>
        <dbReference type="ARBA" id="ARBA00023204"/>
    </source>
</evidence>
<keyword evidence="6 13" id="KW-0255">Endonuclease</keyword>
<evidence type="ECO:0000256" key="2">
    <source>
        <dbReference type="ARBA" id="ARBA00004123"/>
    </source>
</evidence>
<gene>
    <name evidence="15" type="ORF">CYMTET_41003</name>
</gene>
<feature type="domain" description="ERCC4" evidence="14">
    <location>
        <begin position="5"/>
        <end position="92"/>
    </location>
</feature>
<dbReference type="SUPFAM" id="SSF52980">
    <property type="entry name" value="Restriction endonuclease-like"/>
    <property type="match status" value="1"/>
</dbReference>
<dbReference type="SMART" id="SM00891">
    <property type="entry name" value="ERCC4"/>
    <property type="match status" value="1"/>
</dbReference>
<dbReference type="InterPro" id="IPR011335">
    <property type="entry name" value="Restrct_endonuc-II-like"/>
</dbReference>
<evidence type="ECO:0000256" key="6">
    <source>
        <dbReference type="ARBA" id="ARBA00022759"/>
    </source>
</evidence>
<evidence type="ECO:0000313" key="15">
    <source>
        <dbReference type="EMBL" id="KAK3249557.1"/>
    </source>
</evidence>
<evidence type="ECO:0000256" key="1">
    <source>
        <dbReference type="ARBA" id="ARBA00001946"/>
    </source>
</evidence>
<keyword evidence="10 13" id="KW-0233">DNA recombination</keyword>
<dbReference type="GO" id="GO:0046872">
    <property type="term" value="F:metal ion binding"/>
    <property type="evidence" value="ECO:0007669"/>
    <property type="project" value="UniProtKB-UniRule"/>
</dbReference>
<dbReference type="PANTHER" id="PTHR13451">
    <property type="entry name" value="CLASS II CROSSOVER JUNCTION ENDONUCLEASE MUS81"/>
    <property type="match status" value="1"/>
</dbReference>
<dbReference type="GO" id="GO:0006308">
    <property type="term" value="P:DNA catabolic process"/>
    <property type="evidence" value="ECO:0007669"/>
    <property type="project" value="UniProtKB-UniRule"/>
</dbReference>
<keyword evidence="4 13" id="KW-0540">Nuclease</keyword>
<evidence type="ECO:0000256" key="13">
    <source>
        <dbReference type="RuleBase" id="RU369042"/>
    </source>
</evidence>
<evidence type="ECO:0000256" key="12">
    <source>
        <dbReference type="ARBA" id="ARBA00023242"/>
    </source>
</evidence>
<evidence type="ECO:0000256" key="7">
    <source>
        <dbReference type="ARBA" id="ARBA00022763"/>
    </source>
</evidence>
<proteinExistence type="inferred from homology"/>
<evidence type="ECO:0000256" key="3">
    <source>
        <dbReference type="ARBA" id="ARBA00010015"/>
    </source>
</evidence>
<dbReference type="Gene3D" id="3.40.50.10130">
    <property type="match status" value="1"/>
</dbReference>
<keyword evidence="11 13" id="KW-0234">DNA repair</keyword>
<dbReference type="CDD" id="cd22367">
    <property type="entry name" value="XPF_ERCC4_MUS81-like"/>
    <property type="match status" value="1"/>
</dbReference>
<comment type="subunit">
    <text evidence="13">Interacts with EME1.</text>
</comment>